<organism evidence="3 4">
    <name type="scientific">Skermanella cutis</name>
    <dbReference type="NCBI Taxonomy" id="2775420"/>
    <lineage>
        <taxon>Bacteria</taxon>
        <taxon>Pseudomonadati</taxon>
        <taxon>Pseudomonadota</taxon>
        <taxon>Alphaproteobacteria</taxon>
        <taxon>Rhodospirillales</taxon>
        <taxon>Azospirillaceae</taxon>
        <taxon>Skermanella</taxon>
    </lineage>
</organism>
<dbReference type="PANTHER" id="PTHR43228:SF6">
    <property type="entry name" value="RESPONSE REGULATOR RECEIVER"/>
    <property type="match status" value="1"/>
</dbReference>
<evidence type="ECO:0000256" key="1">
    <source>
        <dbReference type="PROSITE-ProRule" id="PRU00169"/>
    </source>
</evidence>
<dbReference type="EMBL" id="CP067420">
    <property type="protein sequence ID" value="QQP88723.1"/>
    <property type="molecule type" value="Genomic_DNA"/>
</dbReference>
<feature type="modified residue" description="4-aspartylphosphate" evidence="1">
    <location>
        <position position="57"/>
    </location>
</feature>
<evidence type="ECO:0000313" key="4">
    <source>
        <dbReference type="Proteomes" id="UP000595197"/>
    </source>
</evidence>
<accession>A0ABX7B312</accession>
<dbReference type="Pfam" id="PF00072">
    <property type="entry name" value="Response_reg"/>
    <property type="match status" value="1"/>
</dbReference>
<dbReference type="SMART" id="SM00448">
    <property type="entry name" value="REC"/>
    <property type="match status" value="1"/>
</dbReference>
<name>A0ABX7B312_9PROT</name>
<proteinExistence type="predicted"/>
<dbReference type="InterPro" id="IPR001789">
    <property type="entry name" value="Sig_transdc_resp-reg_receiver"/>
</dbReference>
<dbReference type="PROSITE" id="PS50110">
    <property type="entry name" value="RESPONSE_REGULATORY"/>
    <property type="match status" value="1"/>
</dbReference>
<dbReference type="RefSeq" id="WP_201074026.1">
    <property type="nucleotide sequence ID" value="NZ_CP067420.1"/>
</dbReference>
<dbReference type="Gene3D" id="3.40.50.2300">
    <property type="match status" value="1"/>
</dbReference>
<evidence type="ECO:0000313" key="3">
    <source>
        <dbReference type="EMBL" id="QQP88723.1"/>
    </source>
</evidence>
<dbReference type="InterPro" id="IPR011006">
    <property type="entry name" value="CheY-like_superfamily"/>
</dbReference>
<dbReference type="CDD" id="cd17534">
    <property type="entry name" value="REC_DC-like"/>
    <property type="match status" value="1"/>
</dbReference>
<keyword evidence="4" id="KW-1185">Reference proteome</keyword>
<evidence type="ECO:0000259" key="2">
    <source>
        <dbReference type="PROSITE" id="PS50110"/>
    </source>
</evidence>
<dbReference type="SUPFAM" id="SSF52172">
    <property type="entry name" value="CheY-like"/>
    <property type="match status" value="1"/>
</dbReference>
<feature type="domain" description="Response regulatory" evidence="2">
    <location>
        <begin position="7"/>
        <end position="122"/>
    </location>
</feature>
<dbReference type="PANTHER" id="PTHR43228">
    <property type="entry name" value="TWO-COMPONENT RESPONSE REGULATOR"/>
    <property type="match status" value="1"/>
</dbReference>
<keyword evidence="1" id="KW-0597">Phosphoprotein</keyword>
<protein>
    <submittedName>
        <fullName evidence="3">Response regulator</fullName>
    </submittedName>
</protein>
<dbReference type="Proteomes" id="UP000595197">
    <property type="component" value="Chromosome"/>
</dbReference>
<gene>
    <name evidence="3" type="ORF">IGS68_22315</name>
</gene>
<dbReference type="InterPro" id="IPR052048">
    <property type="entry name" value="ST_Response_Regulator"/>
</dbReference>
<reference evidence="3" key="1">
    <citation type="submission" date="2021-02" db="EMBL/GenBank/DDBJ databases">
        <title>Skermanella TT6 skin isolate.</title>
        <authorList>
            <person name="Lee K."/>
            <person name="Ganzorig M."/>
        </authorList>
    </citation>
    <scope>NUCLEOTIDE SEQUENCE</scope>
    <source>
        <strain evidence="3">TT6</strain>
    </source>
</reference>
<sequence length="130" mass="13868">MRSRRVRILIVEDEAIPAMLLEEMVEDLGFTVCGKAVSGPGAVMAAEDYRPDLVLMDIRLAQGTDGIDAAIEIRQRLGIPSLFMSAFSDQATMVRAQAAQPVGFVGKPYDDARLGAALTAALQGMGLAED</sequence>